<reference evidence="1 3" key="3">
    <citation type="journal article" date="2015" name="BMC Genomics">
        <title>The completed genome sequence of the pathogenic ascomycete fungus Fusarium graminearum.</title>
        <authorList>
            <person name="King R."/>
            <person name="Urban M."/>
            <person name="Hammond-Kosack M.C."/>
            <person name="Hassani-Pak K."/>
            <person name="Hammond-Kosack K.E."/>
        </authorList>
    </citation>
    <scope>NUCLEOTIDE SEQUENCE [LARGE SCALE GENOMIC DNA]</scope>
    <source>
        <strain evidence="3">ATCC MYA-4620 / CBS 123657 / FGSC 9075 / NRRL 31084 / PH-1</strain>
        <strain evidence="1">PH-1</strain>
    </source>
</reference>
<reference evidence="2 3" key="2">
    <citation type="journal article" date="2010" name="Nature">
        <title>Comparative genomics reveals mobile pathogenicity chromosomes in Fusarium.</title>
        <authorList>
            <person name="Ma L.J."/>
            <person name="van der Does H.C."/>
            <person name="Borkovich K.A."/>
            <person name="Coleman J.J."/>
            <person name="Daboussi M.J."/>
            <person name="Di Pietro A."/>
            <person name="Dufresne M."/>
            <person name="Freitag M."/>
            <person name="Grabherr M."/>
            <person name="Henrissat B."/>
            <person name="Houterman P.M."/>
            <person name="Kang S."/>
            <person name="Shim W.B."/>
            <person name="Woloshuk C."/>
            <person name="Xie X."/>
            <person name="Xu J.R."/>
            <person name="Antoniw J."/>
            <person name="Baker S.E."/>
            <person name="Bluhm B.H."/>
            <person name="Breakspear A."/>
            <person name="Brown D.W."/>
            <person name="Butchko R.A."/>
            <person name="Chapman S."/>
            <person name="Coulson R."/>
            <person name="Coutinho P.M."/>
            <person name="Danchin E.G."/>
            <person name="Diener A."/>
            <person name="Gale L.R."/>
            <person name="Gardiner D.M."/>
            <person name="Goff S."/>
            <person name="Hammond-Kosack K.E."/>
            <person name="Hilburn K."/>
            <person name="Hua-Van A."/>
            <person name="Jonkers W."/>
            <person name="Kazan K."/>
            <person name="Kodira C.D."/>
            <person name="Koehrsen M."/>
            <person name="Kumar L."/>
            <person name="Lee Y.H."/>
            <person name="Li L."/>
            <person name="Manners J.M."/>
            <person name="Miranda-Saavedra D."/>
            <person name="Mukherjee M."/>
            <person name="Park G."/>
            <person name="Park J."/>
            <person name="Park S.Y."/>
            <person name="Proctor R.H."/>
            <person name="Regev A."/>
            <person name="Ruiz-Roldan M.C."/>
            <person name="Sain D."/>
            <person name="Sakthikumar S."/>
            <person name="Sykes S."/>
            <person name="Schwartz D.C."/>
            <person name="Turgeon B.G."/>
            <person name="Wapinski I."/>
            <person name="Yoder O."/>
            <person name="Young S."/>
            <person name="Zeng Q."/>
            <person name="Zhou S."/>
            <person name="Galagan J."/>
            <person name="Cuomo C.A."/>
            <person name="Kistler H.C."/>
            <person name="Rep M."/>
        </authorList>
    </citation>
    <scope>GENOME REANNOTATION</scope>
    <source>
        <strain evidence="3">ATCC MYA-4620 / CBS 123657 / FGSC 9075 / NRRL 31084 / PH-1</strain>
        <strain evidence="2">PH-1 / ATCC MYA-4620 / FGSC 9075 / NRRL 31084</strain>
    </source>
</reference>
<name>A0A098DG08_GIBZE</name>
<reference evidence="2" key="4">
    <citation type="submission" date="2017-01" db="UniProtKB">
        <authorList>
            <consortium name="EnsemblFungi"/>
        </authorList>
    </citation>
    <scope>IDENTIFICATION</scope>
    <source>
        <strain evidence="2">PH-1 / ATCC MYA-4620 / FGSC 9075 / NRRL 31084</strain>
    </source>
</reference>
<sequence>MNDNAESIHFYASGYLRTDSTIETDLTSVVPGPSVTGAWIPPSVSVSRIQISFRLRRSYLSERAEVYFIFTFLRPRGMQNSGGGAVSSYHNIVGATSFLYNAFCHRETDKIFALCSSCIINHVMFTSKDYGMLV</sequence>
<dbReference type="InParanoid" id="A0A098DG08"/>
<accession>A0A098DG08</accession>
<evidence type="ECO:0000313" key="3">
    <source>
        <dbReference type="Proteomes" id="UP000070720"/>
    </source>
</evidence>
<evidence type="ECO:0000313" key="2">
    <source>
        <dbReference type="EnsemblFungi" id="CEF77390"/>
    </source>
</evidence>
<accession>A0A0E0S1L5</accession>
<organism evidence="1 3">
    <name type="scientific">Gibberella zeae (strain ATCC MYA-4620 / CBS 123657 / FGSC 9075 / NRRL 31084 / PH-1)</name>
    <name type="common">Wheat head blight fungus</name>
    <name type="synonym">Fusarium graminearum</name>
    <dbReference type="NCBI Taxonomy" id="229533"/>
    <lineage>
        <taxon>Eukaryota</taxon>
        <taxon>Fungi</taxon>
        <taxon>Dikarya</taxon>
        <taxon>Ascomycota</taxon>
        <taxon>Pezizomycotina</taxon>
        <taxon>Sordariomycetes</taxon>
        <taxon>Hypocreomycetidae</taxon>
        <taxon>Hypocreales</taxon>
        <taxon>Nectriaceae</taxon>
        <taxon>Fusarium</taxon>
    </lineage>
</organism>
<dbReference type="EMBL" id="HG970333">
    <property type="protein sequence ID" value="CEF77390.1"/>
    <property type="molecule type" value="Genomic_DNA"/>
</dbReference>
<dbReference type="EnsemblFungi" id="CEF77390">
    <property type="protein sequence ID" value="CEF77390"/>
    <property type="gene ID" value="FGRRES_13269_M"/>
</dbReference>
<dbReference type="AlphaFoldDB" id="A0A098DG08"/>
<protein>
    <submittedName>
        <fullName evidence="1">Chromosome 2, complete genome</fullName>
    </submittedName>
</protein>
<dbReference type="VEuPathDB" id="FungiDB:FGRAMPH1_01G11175"/>
<gene>
    <name evidence="1" type="ORF">FGRAMPH1_01T11175</name>
</gene>
<keyword evidence="3" id="KW-1185">Reference proteome</keyword>
<proteinExistence type="predicted"/>
<evidence type="ECO:0000313" key="1">
    <source>
        <dbReference type="EMBL" id="CEF77390.1"/>
    </source>
</evidence>
<dbReference type="Proteomes" id="UP000070720">
    <property type="component" value="Chromosome 2"/>
</dbReference>
<reference evidence="2 3" key="1">
    <citation type="journal article" date="2007" name="Science">
        <title>The Fusarium graminearum genome reveals a link between localized polymorphism and pathogen specialization.</title>
        <authorList>
            <person name="Cuomo C.A."/>
            <person name="Gueldener U."/>
            <person name="Xu J.-R."/>
            <person name="Trail F."/>
            <person name="Turgeon B.G."/>
            <person name="Di Pietro A."/>
            <person name="Walton J.D."/>
            <person name="Ma L.-J."/>
            <person name="Baker S.E."/>
            <person name="Rep M."/>
            <person name="Adam G."/>
            <person name="Antoniw J."/>
            <person name="Baldwin T."/>
            <person name="Calvo S.E."/>
            <person name="Chang Y.-L."/>
            <person name="DeCaprio D."/>
            <person name="Gale L.R."/>
            <person name="Gnerre S."/>
            <person name="Goswami R.S."/>
            <person name="Hammond-Kosack K."/>
            <person name="Harris L.J."/>
            <person name="Hilburn K."/>
            <person name="Kennell J.C."/>
            <person name="Kroken S."/>
            <person name="Magnuson J.K."/>
            <person name="Mannhaupt G."/>
            <person name="Mauceli E.W."/>
            <person name="Mewes H.-W."/>
            <person name="Mitterbauer R."/>
            <person name="Muehlbauer G."/>
            <person name="Muensterkoetter M."/>
            <person name="Nelson D."/>
            <person name="O'Donnell K."/>
            <person name="Ouellet T."/>
            <person name="Qi W."/>
            <person name="Quesneville H."/>
            <person name="Roncero M.I.G."/>
            <person name="Seong K.-Y."/>
            <person name="Tetko I.V."/>
            <person name="Urban M."/>
            <person name="Waalwijk C."/>
            <person name="Ward T.J."/>
            <person name="Yao J."/>
            <person name="Birren B.W."/>
            <person name="Kistler H.C."/>
        </authorList>
    </citation>
    <scope>NUCLEOTIDE SEQUENCE [LARGE SCALE GENOMIC DNA]</scope>
    <source>
        <strain evidence="3">ATCC MYA-4620 / CBS 123657 / FGSC 9075 / NRRL 31084 / PH-1</strain>
        <strain evidence="2">PH-1 / ATCC MYA-4620 / FGSC 9075 / NRRL 31084</strain>
    </source>
</reference>